<evidence type="ECO:0000313" key="1">
    <source>
        <dbReference type="EMBL" id="GAA4773249.1"/>
    </source>
</evidence>
<dbReference type="Pfam" id="PF13692">
    <property type="entry name" value="Glyco_trans_1_4"/>
    <property type="match status" value="1"/>
</dbReference>
<comment type="caution">
    <text evidence="1">The sequence shown here is derived from an EMBL/GenBank/DDBJ whole genome shotgun (WGS) entry which is preliminary data.</text>
</comment>
<reference evidence="2" key="1">
    <citation type="journal article" date="2019" name="Int. J. Syst. Evol. Microbiol.">
        <title>The Global Catalogue of Microorganisms (GCM) 10K type strain sequencing project: providing services to taxonomists for standard genome sequencing and annotation.</title>
        <authorList>
            <consortium name="The Broad Institute Genomics Platform"/>
            <consortium name="The Broad Institute Genome Sequencing Center for Infectious Disease"/>
            <person name="Wu L."/>
            <person name="Ma J."/>
        </authorList>
    </citation>
    <scope>NUCLEOTIDE SEQUENCE [LARGE SCALE GENOMIC DNA]</scope>
    <source>
        <strain evidence="2">JCM 17979</strain>
    </source>
</reference>
<name>A0ABP9A6J8_9PSEU</name>
<proteinExistence type="predicted"/>
<sequence length="357" mass="37003">MTRPVVVLEAEAGGHRMLYLAAVASYLHARGTPVALASTAEALRSEDLRLRVPPGRVEAIDVGAVPSAAGMVDAVARVQADRPDAEVLVTEGDKFLPALVLRRAPVDPRRLRVLVMRAPGSGAGGVRARARDAVKVAAMRLAARRGAQVRVLEPATAPRADYRWGRWRSAPDPVDVAPGSAPPELAGADPGRHWLGVLGHVGPRKNLDLVLDAAAASGVAGRLGVLVAGRVEDGEWDRCAAARERFTAAGGTVLAADRLLDDDALDACLARVDTVVLAHSSEGPSGILGRAVALGTPVVAAGARSLRADVDRLAAGHWVPLEQASLATALAEASTTDAPRGPRTLAGPDEFARALLT</sequence>
<evidence type="ECO:0000313" key="2">
    <source>
        <dbReference type="Proteomes" id="UP001500928"/>
    </source>
</evidence>
<gene>
    <name evidence="1" type="ORF">GCM10023200_02080</name>
</gene>
<dbReference type="Gene3D" id="3.40.50.2000">
    <property type="entry name" value="Glycogen Phosphorylase B"/>
    <property type="match status" value="1"/>
</dbReference>
<keyword evidence="2" id="KW-1185">Reference proteome</keyword>
<evidence type="ECO:0008006" key="3">
    <source>
        <dbReference type="Google" id="ProtNLM"/>
    </source>
</evidence>
<dbReference type="SUPFAM" id="SSF53756">
    <property type="entry name" value="UDP-Glycosyltransferase/glycogen phosphorylase"/>
    <property type="match status" value="1"/>
</dbReference>
<dbReference type="EMBL" id="BAABHO010000001">
    <property type="protein sequence ID" value="GAA4773249.1"/>
    <property type="molecule type" value="Genomic_DNA"/>
</dbReference>
<organism evidence="1 2">
    <name type="scientific">Actinomycetospora chlora</name>
    <dbReference type="NCBI Taxonomy" id="663608"/>
    <lineage>
        <taxon>Bacteria</taxon>
        <taxon>Bacillati</taxon>
        <taxon>Actinomycetota</taxon>
        <taxon>Actinomycetes</taxon>
        <taxon>Pseudonocardiales</taxon>
        <taxon>Pseudonocardiaceae</taxon>
        <taxon>Actinomycetospora</taxon>
    </lineage>
</organism>
<protein>
    <recommendedName>
        <fullName evidence="3">Glycosyltransferase</fullName>
    </recommendedName>
</protein>
<dbReference type="Proteomes" id="UP001500928">
    <property type="component" value="Unassembled WGS sequence"/>
</dbReference>
<dbReference type="RefSeq" id="WP_345410412.1">
    <property type="nucleotide sequence ID" value="NZ_BAABHO010000001.1"/>
</dbReference>
<accession>A0ABP9A6J8</accession>